<dbReference type="STRING" id="670386.D3BIU2"/>
<dbReference type="InParanoid" id="D3BIU2"/>
<dbReference type="CDD" id="cd00866">
    <property type="entry name" value="PEBP_euk"/>
    <property type="match status" value="1"/>
</dbReference>
<evidence type="ECO:0000313" key="2">
    <source>
        <dbReference type="Proteomes" id="UP000001396"/>
    </source>
</evidence>
<dbReference type="InterPro" id="IPR035810">
    <property type="entry name" value="PEBP_euk"/>
</dbReference>
<reference evidence="1 2" key="1">
    <citation type="journal article" date="2011" name="Genome Res.">
        <title>Phylogeny-wide analysis of social amoeba genomes highlights ancient origins for complex intercellular communication.</title>
        <authorList>
            <person name="Heidel A.J."/>
            <person name="Lawal H.M."/>
            <person name="Felder M."/>
            <person name="Schilde C."/>
            <person name="Helps N.R."/>
            <person name="Tunggal B."/>
            <person name="Rivero F."/>
            <person name="John U."/>
            <person name="Schleicher M."/>
            <person name="Eichinger L."/>
            <person name="Platzer M."/>
            <person name="Noegel A.A."/>
            <person name="Schaap P."/>
            <person name="Gloeckner G."/>
        </authorList>
    </citation>
    <scope>NUCLEOTIDE SEQUENCE [LARGE SCALE GENOMIC DNA]</scope>
    <source>
        <strain evidence="2">ATCC 26659 / Pp 5 / PN500</strain>
    </source>
</reference>
<dbReference type="RefSeq" id="XP_020430840.1">
    <property type="nucleotide sequence ID" value="XM_020579001.1"/>
</dbReference>
<dbReference type="FunCoup" id="D3BIU2">
    <property type="interactions" value="40"/>
</dbReference>
<dbReference type="InterPro" id="IPR036610">
    <property type="entry name" value="PEBP-like_sf"/>
</dbReference>
<dbReference type="AlphaFoldDB" id="D3BIU2"/>
<dbReference type="Gene3D" id="3.90.280.10">
    <property type="entry name" value="PEBP-like"/>
    <property type="match status" value="1"/>
</dbReference>
<dbReference type="SUPFAM" id="SSF49777">
    <property type="entry name" value="PEBP-like"/>
    <property type="match status" value="1"/>
</dbReference>
<name>D3BIU2_HETP5</name>
<dbReference type="OMA" id="QEVICYE"/>
<dbReference type="InterPro" id="IPR008914">
    <property type="entry name" value="PEBP"/>
</dbReference>
<gene>
    <name evidence="1" type="ORF">PPL_08177</name>
</gene>
<comment type="caution">
    <text evidence="1">The sequence shown here is derived from an EMBL/GenBank/DDBJ whole genome shotgun (WGS) entry which is preliminary data.</text>
</comment>
<dbReference type="PANTHER" id="PTHR11362:SF82">
    <property type="entry name" value="PHOSPHATIDYLETHANOLAMINE-BINDING PROTEIN 4"/>
    <property type="match status" value="1"/>
</dbReference>
<protein>
    <submittedName>
        <fullName evidence="1">Phosphatidylethanolamine-binding protein PEBP</fullName>
    </submittedName>
</protein>
<dbReference type="PANTHER" id="PTHR11362">
    <property type="entry name" value="PHOSPHATIDYLETHANOLAMINE-BINDING PROTEIN"/>
    <property type="match status" value="1"/>
</dbReference>
<accession>D3BIU2</accession>
<dbReference type="GeneID" id="31363657"/>
<dbReference type="Pfam" id="PF01161">
    <property type="entry name" value="PBP"/>
    <property type="match status" value="1"/>
</dbReference>
<dbReference type="EMBL" id="ADBJ01000037">
    <property type="protein sequence ID" value="EFA78716.1"/>
    <property type="molecule type" value="Genomic_DNA"/>
</dbReference>
<evidence type="ECO:0000313" key="1">
    <source>
        <dbReference type="EMBL" id="EFA78716.1"/>
    </source>
</evidence>
<proteinExistence type="predicted"/>
<dbReference type="Proteomes" id="UP000001396">
    <property type="component" value="Unassembled WGS sequence"/>
</dbReference>
<organism evidence="1 2">
    <name type="scientific">Heterostelium pallidum (strain ATCC 26659 / Pp 5 / PN500)</name>
    <name type="common">Cellular slime mold</name>
    <name type="synonym">Polysphondylium pallidum</name>
    <dbReference type="NCBI Taxonomy" id="670386"/>
    <lineage>
        <taxon>Eukaryota</taxon>
        <taxon>Amoebozoa</taxon>
        <taxon>Evosea</taxon>
        <taxon>Eumycetozoa</taxon>
        <taxon>Dictyostelia</taxon>
        <taxon>Acytosteliales</taxon>
        <taxon>Acytosteliaceae</taxon>
        <taxon>Heterostelium</taxon>
    </lineage>
</organism>
<keyword evidence="2" id="KW-1185">Reference proteome</keyword>
<sequence length="194" mass="21812">MEAVLSALKTGQVIPQFLEASFNPSTLLTVTYNNKPIVAGEILTPSQVTQQPTIHYDADPNAFYTLVFLDPDVPSRAAPTFGPWLHWIVTNIPGNKLSEGEVLAEYIGSGPPEKTGLHRYCFFIFQQPSKLKFTGEYILPTTAAKRDKYEFERFVTKWNLSVKAATFYEAEFDDAVPGLYKMLETVKTQPQLIE</sequence>